<sequence length="399" mass="48337">MRTDLNRFPFVFFPKKLNQQGKELQTLFKHNLNSQSDPFSSLLEKIRRTPYSQLDQLSKQLSIEELDLIIKPYPFANRNEPVLVRKITHILMKRYTPKIGRHVWMHYQHDQEHPEIFALLRYAFQVQEPRLRFDDYESKQWSILSQAMSDIDPIQSLAQQLVDSRQSIRKTLRTWRIQPKSLLEQRLLYTMIHLGLSNDRWIKRIKERWIIQQMKRLSKEQLTPYVVAYVQSRNADTFYAEELMTFFRDRFGDPQQKEENWGFLDKQSLEKVKQYYMKSQLKKFFAQDHNSHRFRFWEKYLDKVSIYELHKMQSVLFLFFPEFVVVEFAGTGNAAYFYHPEGFQKVVRPPYEKTQKEGYLKVQTRYQNGIPVFINRISHQGSWKKRMSEVVERYLEGNF</sequence>
<protein>
    <recommendedName>
        <fullName evidence="3">EH_Signature domain-containing protein</fullName>
    </recommendedName>
</protein>
<dbReference type="RefSeq" id="WP_185956287.1">
    <property type="nucleotide sequence ID" value="NZ_FXTI01000009.1"/>
</dbReference>
<gene>
    <name evidence="1" type="ORF">SAMN06264849_10980</name>
</gene>
<dbReference type="Proteomes" id="UP000315636">
    <property type="component" value="Unassembled WGS sequence"/>
</dbReference>
<dbReference type="AlphaFoldDB" id="A0A521EJK8"/>
<proteinExistence type="predicted"/>
<evidence type="ECO:0000313" key="1">
    <source>
        <dbReference type="EMBL" id="SMO83631.1"/>
    </source>
</evidence>
<organism evidence="1 2">
    <name type="scientific">Melghirimyces algeriensis</name>
    <dbReference type="NCBI Taxonomy" id="910412"/>
    <lineage>
        <taxon>Bacteria</taxon>
        <taxon>Bacillati</taxon>
        <taxon>Bacillota</taxon>
        <taxon>Bacilli</taxon>
        <taxon>Bacillales</taxon>
        <taxon>Thermoactinomycetaceae</taxon>
        <taxon>Melghirimyces</taxon>
    </lineage>
</organism>
<accession>A0A521EJK8</accession>
<dbReference type="EMBL" id="FXTI01000009">
    <property type="protein sequence ID" value="SMO83631.1"/>
    <property type="molecule type" value="Genomic_DNA"/>
</dbReference>
<evidence type="ECO:0008006" key="3">
    <source>
        <dbReference type="Google" id="ProtNLM"/>
    </source>
</evidence>
<evidence type="ECO:0000313" key="2">
    <source>
        <dbReference type="Proteomes" id="UP000315636"/>
    </source>
</evidence>
<keyword evidence="2" id="KW-1185">Reference proteome</keyword>
<reference evidence="1 2" key="1">
    <citation type="submission" date="2017-05" db="EMBL/GenBank/DDBJ databases">
        <authorList>
            <person name="Varghese N."/>
            <person name="Submissions S."/>
        </authorList>
    </citation>
    <scope>NUCLEOTIDE SEQUENCE [LARGE SCALE GENOMIC DNA]</scope>
    <source>
        <strain evidence="1 2">DSM 45474</strain>
    </source>
</reference>
<name>A0A521EJK8_9BACL</name>